<keyword evidence="4 8" id="KW-0479">Metal-binding</keyword>
<dbReference type="OrthoDB" id="9807740at2"/>
<evidence type="ECO:0000256" key="6">
    <source>
        <dbReference type="ARBA" id="ARBA00022801"/>
    </source>
</evidence>
<evidence type="ECO:0000256" key="8">
    <source>
        <dbReference type="HAMAP-Rule" id="MF_00009"/>
    </source>
</evidence>
<dbReference type="HAMAP" id="MF_00009">
    <property type="entry name" value="Endoribonucl_YbeY"/>
    <property type="match status" value="1"/>
</dbReference>
<dbReference type="InterPro" id="IPR020549">
    <property type="entry name" value="YbeY_CS"/>
</dbReference>
<feature type="binding site" evidence="8">
    <location>
        <position position="112"/>
    </location>
    <ligand>
        <name>Zn(2+)</name>
        <dbReference type="ChEBI" id="CHEBI:29105"/>
        <note>catalytic</note>
    </ligand>
</feature>
<evidence type="ECO:0000256" key="1">
    <source>
        <dbReference type="ARBA" id="ARBA00010875"/>
    </source>
</evidence>
<comment type="subcellular location">
    <subcellularLocation>
        <location evidence="8">Cytoplasm</location>
    </subcellularLocation>
</comment>
<keyword evidence="2 8" id="KW-0690">Ribosome biogenesis</keyword>
<dbReference type="EC" id="3.1.-.-" evidence="8"/>
<dbReference type="PANTHER" id="PTHR46986">
    <property type="entry name" value="ENDORIBONUCLEASE YBEY, CHLOROPLASTIC"/>
    <property type="match status" value="1"/>
</dbReference>
<evidence type="ECO:0000256" key="3">
    <source>
        <dbReference type="ARBA" id="ARBA00022722"/>
    </source>
</evidence>
<keyword evidence="6 8" id="KW-0378">Hydrolase</keyword>
<comment type="similarity">
    <text evidence="1 8">Belongs to the endoribonuclease YbeY family.</text>
</comment>
<keyword evidence="8" id="KW-0963">Cytoplasm</keyword>
<evidence type="ECO:0000313" key="9">
    <source>
        <dbReference type="EMBL" id="QCI24488.1"/>
    </source>
</evidence>
<dbReference type="GO" id="GO:0006364">
    <property type="term" value="P:rRNA processing"/>
    <property type="evidence" value="ECO:0007669"/>
    <property type="project" value="UniProtKB-UniRule"/>
</dbReference>
<evidence type="ECO:0000256" key="7">
    <source>
        <dbReference type="ARBA" id="ARBA00022833"/>
    </source>
</evidence>
<name>A0A4D6YFD6_9GAMM</name>
<comment type="cofactor">
    <cofactor evidence="8">
        <name>Zn(2+)</name>
        <dbReference type="ChEBI" id="CHEBI:29105"/>
    </cofactor>
    <text evidence="8">Binds 1 zinc ion.</text>
</comment>
<reference evidence="9 10" key="2">
    <citation type="submission" date="2019-05" db="EMBL/GenBank/DDBJ databases">
        <title>Genome evolution of the obligate endosymbiont Buchnera aphidicola.</title>
        <authorList>
            <person name="Moran N.A."/>
        </authorList>
    </citation>
    <scope>NUCLEOTIDE SEQUENCE [LARGE SCALE GENOMIC DNA]</scope>
    <source>
        <strain evidence="9 10">Mst</strain>
    </source>
</reference>
<comment type="function">
    <text evidence="8">Single strand-specific metallo-endoribonuclease involved in late-stage 70S ribosome quality control and in maturation of the 3' terminus of the 16S rRNA.</text>
</comment>
<reference evidence="9 10" key="1">
    <citation type="submission" date="2018-12" db="EMBL/GenBank/DDBJ databases">
        <authorList>
            <person name="Chong R.A."/>
        </authorList>
    </citation>
    <scope>NUCLEOTIDE SEQUENCE [LARGE SCALE GENOMIC DNA]</scope>
    <source>
        <strain evidence="9 10">Mst</strain>
    </source>
</reference>
<dbReference type="EMBL" id="CP034861">
    <property type="protein sequence ID" value="QCI24488.1"/>
    <property type="molecule type" value="Genomic_DNA"/>
</dbReference>
<dbReference type="InterPro" id="IPR023091">
    <property type="entry name" value="MetalPrtase_cat_dom_sf_prd"/>
</dbReference>
<proteinExistence type="inferred from homology"/>
<dbReference type="RefSeq" id="WP_158343775.1">
    <property type="nucleotide sequence ID" value="NZ_CP034861.1"/>
</dbReference>
<feature type="binding site" evidence="8">
    <location>
        <position position="122"/>
    </location>
    <ligand>
        <name>Zn(2+)</name>
        <dbReference type="ChEBI" id="CHEBI:29105"/>
        <note>catalytic</note>
    </ligand>
</feature>
<dbReference type="PROSITE" id="PS01306">
    <property type="entry name" value="UPF0054"/>
    <property type="match status" value="1"/>
</dbReference>
<dbReference type="AlphaFoldDB" id="A0A4D6YFD6"/>
<keyword evidence="3 8" id="KW-0540">Nuclease</keyword>
<dbReference type="PANTHER" id="PTHR46986:SF1">
    <property type="entry name" value="ENDORIBONUCLEASE YBEY, CHLOROPLASTIC"/>
    <property type="match status" value="1"/>
</dbReference>
<organism evidence="9 10">
    <name type="scientific">Buchnera aphidicola</name>
    <name type="common">Muscaphis stroyani</name>
    <dbReference type="NCBI Taxonomy" id="1241869"/>
    <lineage>
        <taxon>Bacteria</taxon>
        <taxon>Pseudomonadati</taxon>
        <taxon>Pseudomonadota</taxon>
        <taxon>Gammaproteobacteria</taxon>
        <taxon>Enterobacterales</taxon>
        <taxon>Erwiniaceae</taxon>
        <taxon>Buchnera</taxon>
    </lineage>
</organism>
<keyword evidence="7 8" id="KW-0862">Zinc</keyword>
<accession>A0A4D6YFD6</accession>
<dbReference type="Pfam" id="PF02130">
    <property type="entry name" value="YbeY"/>
    <property type="match status" value="1"/>
</dbReference>
<dbReference type="GO" id="GO:0004222">
    <property type="term" value="F:metalloendopeptidase activity"/>
    <property type="evidence" value="ECO:0007669"/>
    <property type="project" value="InterPro"/>
</dbReference>
<dbReference type="InterPro" id="IPR002036">
    <property type="entry name" value="YbeY"/>
</dbReference>
<dbReference type="GO" id="GO:0004521">
    <property type="term" value="F:RNA endonuclease activity"/>
    <property type="evidence" value="ECO:0007669"/>
    <property type="project" value="UniProtKB-UniRule"/>
</dbReference>
<evidence type="ECO:0000256" key="2">
    <source>
        <dbReference type="ARBA" id="ARBA00022517"/>
    </source>
</evidence>
<dbReference type="GO" id="GO:0005737">
    <property type="term" value="C:cytoplasm"/>
    <property type="evidence" value="ECO:0007669"/>
    <property type="project" value="UniProtKB-SubCell"/>
</dbReference>
<gene>
    <name evidence="8 9" type="primary">ybeY</name>
    <name evidence="9" type="ORF">D9V75_02130</name>
</gene>
<feature type="binding site" evidence="8">
    <location>
        <position position="116"/>
    </location>
    <ligand>
        <name>Zn(2+)</name>
        <dbReference type="ChEBI" id="CHEBI:29105"/>
        <note>catalytic</note>
    </ligand>
</feature>
<evidence type="ECO:0000256" key="5">
    <source>
        <dbReference type="ARBA" id="ARBA00022759"/>
    </source>
</evidence>
<protein>
    <recommendedName>
        <fullName evidence="8">Endoribonuclease YbeY</fullName>
        <ecNumber evidence="8">3.1.-.-</ecNumber>
    </recommendedName>
</protein>
<dbReference type="NCBIfam" id="TIGR00043">
    <property type="entry name" value="rRNA maturation RNase YbeY"/>
    <property type="match status" value="1"/>
</dbReference>
<dbReference type="GO" id="GO:0008270">
    <property type="term" value="F:zinc ion binding"/>
    <property type="evidence" value="ECO:0007669"/>
    <property type="project" value="UniProtKB-UniRule"/>
</dbReference>
<keyword evidence="8" id="KW-0698">rRNA processing</keyword>
<sequence>MKNVILNLQILCEKKNIPTKINFNQWIQKVLHKKKINEITVRIVNELEIQYLNYTYRKKDKTTNVLSFPMNIFLKKNHIILGDLVFCKSVIEQQAIKYKQELESYWALMTIHGTLHLLGYDHKTKKTSIKMEKIENKIMLSLNYSKPYL</sequence>
<dbReference type="Gene3D" id="3.40.390.30">
    <property type="entry name" value="Metalloproteases ('zincins'), catalytic domain"/>
    <property type="match status" value="1"/>
</dbReference>
<evidence type="ECO:0000313" key="10">
    <source>
        <dbReference type="Proteomes" id="UP000298673"/>
    </source>
</evidence>
<dbReference type="SUPFAM" id="SSF55486">
    <property type="entry name" value="Metalloproteases ('zincins'), catalytic domain"/>
    <property type="match status" value="1"/>
</dbReference>
<keyword evidence="5 8" id="KW-0255">Endonuclease</keyword>
<dbReference type="Proteomes" id="UP000298673">
    <property type="component" value="Chromosome"/>
</dbReference>
<evidence type="ECO:0000256" key="4">
    <source>
        <dbReference type="ARBA" id="ARBA00022723"/>
    </source>
</evidence>